<proteinExistence type="predicted"/>
<protein>
    <recommendedName>
        <fullName evidence="1">PiggyBac transposable element-derived protein domain-containing protein</fullName>
    </recommendedName>
</protein>
<evidence type="ECO:0000259" key="1">
    <source>
        <dbReference type="Pfam" id="PF13843"/>
    </source>
</evidence>
<dbReference type="EMBL" id="JARBHB010000006">
    <property type="protein sequence ID" value="KAJ8881340.1"/>
    <property type="molecule type" value="Genomic_DNA"/>
</dbReference>
<evidence type="ECO:0000313" key="3">
    <source>
        <dbReference type="Proteomes" id="UP001159363"/>
    </source>
</evidence>
<reference evidence="2 3" key="1">
    <citation type="submission" date="2023-02" db="EMBL/GenBank/DDBJ databases">
        <title>LHISI_Scaffold_Assembly.</title>
        <authorList>
            <person name="Stuart O.P."/>
            <person name="Cleave R."/>
            <person name="Magrath M.J.L."/>
            <person name="Mikheyev A.S."/>
        </authorList>
    </citation>
    <scope>NUCLEOTIDE SEQUENCE [LARGE SCALE GENOMIC DNA]</scope>
    <source>
        <strain evidence="2">Daus_M_001</strain>
        <tissue evidence="2">Leg muscle</tissue>
    </source>
</reference>
<organism evidence="2 3">
    <name type="scientific">Dryococelus australis</name>
    <dbReference type="NCBI Taxonomy" id="614101"/>
    <lineage>
        <taxon>Eukaryota</taxon>
        <taxon>Metazoa</taxon>
        <taxon>Ecdysozoa</taxon>
        <taxon>Arthropoda</taxon>
        <taxon>Hexapoda</taxon>
        <taxon>Insecta</taxon>
        <taxon>Pterygota</taxon>
        <taxon>Neoptera</taxon>
        <taxon>Polyneoptera</taxon>
        <taxon>Phasmatodea</taxon>
        <taxon>Verophasmatodea</taxon>
        <taxon>Anareolatae</taxon>
        <taxon>Phasmatidae</taxon>
        <taxon>Eurycanthinae</taxon>
        <taxon>Dryococelus</taxon>
    </lineage>
</organism>
<evidence type="ECO:0000313" key="2">
    <source>
        <dbReference type="EMBL" id="KAJ8881340.1"/>
    </source>
</evidence>
<accession>A0ABQ9HAL3</accession>
<name>A0ABQ9HAL3_9NEOP</name>
<dbReference type="InterPro" id="IPR029526">
    <property type="entry name" value="PGBD"/>
</dbReference>
<feature type="domain" description="PiggyBac transposable element-derived protein" evidence="1">
    <location>
        <begin position="123"/>
        <end position="273"/>
    </location>
</feature>
<comment type="caution">
    <text evidence="2">The sequence shown here is derived from an EMBL/GenBank/DDBJ whole genome shotgun (WGS) entry which is preliminary data.</text>
</comment>
<sequence length="428" mass="49417">MFQKYTETRNTTTKPIVKLPTQIMRSNESPPIAKSKKIKTSNMILDFQDNEFYYVVSVPVDTFEIPQSVLSVVDYFNKFFSPYLVEPTVMATNQYSFQVSKKSILTTDIEVTDFLAMEQLPHDRSDDKYYKVRPVLDIIKQNCNAVQNECRQAIDEMMMPFKGTWAGNQTQNAKSKPKKWGFKIFVRASVSGFIYDFIVYGGPDTFRKHVFSPAEESFGFGPKVVLGLCKTLSDPCLTSIYFDNYFTSLKLLHHLRNQYGILVLGTIRRNRIRNYQIDEGNRKPKHGSSCDKADNEKKKKLDISCPNIVKEYNLHLGGADLVDMLIALYWTAFRAKKMAHSIVLPDYRYMCITQTLKEFRLAVAESLLKKDRTSRIIRRLSGELTIQTQNIPRPSSDIRYDVVDYLPVCWGKGRCMHSKSGQCHTKYF</sequence>
<dbReference type="PANTHER" id="PTHR47272">
    <property type="entry name" value="DDE_TNP_1_7 DOMAIN-CONTAINING PROTEIN"/>
    <property type="match status" value="1"/>
</dbReference>
<keyword evidence="3" id="KW-1185">Reference proteome</keyword>
<gene>
    <name evidence="2" type="ORF">PR048_017821</name>
</gene>
<dbReference type="Proteomes" id="UP001159363">
    <property type="component" value="Chromosome 5"/>
</dbReference>
<dbReference type="Pfam" id="PF13843">
    <property type="entry name" value="DDE_Tnp_1_7"/>
    <property type="match status" value="1"/>
</dbReference>